<feature type="compositionally biased region" description="Basic residues" evidence="2">
    <location>
        <begin position="738"/>
        <end position="749"/>
    </location>
</feature>
<dbReference type="VEuPathDB" id="AmoebaDB:ACA1_078180"/>
<dbReference type="OrthoDB" id="1918246at2759"/>
<dbReference type="Pfam" id="PF04434">
    <property type="entry name" value="SWIM"/>
    <property type="match status" value="1"/>
</dbReference>
<dbReference type="InterPro" id="IPR052579">
    <property type="entry name" value="Zinc_finger_SWIM"/>
</dbReference>
<dbReference type="KEGG" id="acan:ACA1_078180"/>
<gene>
    <name evidence="4" type="ORF">ACA1_078180</name>
</gene>
<organism evidence="4 5">
    <name type="scientific">Acanthamoeba castellanii (strain ATCC 30010 / Neff)</name>
    <dbReference type="NCBI Taxonomy" id="1257118"/>
    <lineage>
        <taxon>Eukaryota</taxon>
        <taxon>Amoebozoa</taxon>
        <taxon>Discosea</taxon>
        <taxon>Longamoebia</taxon>
        <taxon>Centramoebida</taxon>
        <taxon>Acanthamoebidae</taxon>
        <taxon>Acanthamoeba</taxon>
    </lineage>
</organism>
<keyword evidence="1" id="KW-0862">Zinc</keyword>
<protein>
    <submittedName>
        <fullName evidence="4">SWIM zinc finger domain containing protein</fullName>
    </submittedName>
</protein>
<dbReference type="PANTHER" id="PTHR31569">
    <property type="entry name" value="SWIM-TYPE DOMAIN-CONTAINING PROTEIN"/>
    <property type="match status" value="1"/>
</dbReference>
<evidence type="ECO:0000256" key="2">
    <source>
        <dbReference type="SAM" id="MobiDB-lite"/>
    </source>
</evidence>
<dbReference type="EMBL" id="KB008022">
    <property type="protein sequence ID" value="ELR15777.1"/>
    <property type="molecule type" value="Genomic_DNA"/>
</dbReference>
<feature type="compositionally biased region" description="Polar residues" evidence="2">
    <location>
        <begin position="674"/>
        <end position="683"/>
    </location>
</feature>
<evidence type="ECO:0000259" key="3">
    <source>
        <dbReference type="PROSITE" id="PS50966"/>
    </source>
</evidence>
<keyword evidence="1" id="KW-0863">Zinc-finger</keyword>
<evidence type="ECO:0000313" key="5">
    <source>
        <dbReference type="Proteomes" id="UP000011083"/>
    </source>
</evidence>
<keyword evidence="1" id="KW-0479">Metal-binding</keyword>
<sequence>MEVPEEIQQWWGEEWRFLCRIPATALAAWWCGEHPDAPDFCKAAWRTQSMRVNKSMVKLSAHARGGERSNPRIVGTMEWEAVDEIGENPNFVLSEMANCNGRANCEKPAEATSSKEAACRKALRWAADLRDLQYVYLWHKGSHGELFRPVLGQMRMARHIRAEILDRDGLTDGGTGRSTTAAKEVLRLHKRANATGTVSTAVAPTQAQVTNMLAYARRLQRERGPDLVSILQATIERPDIAPTVLFPTEGEETIEEAWNDRRPFLIVLAAPNARKIVREWGQRVVGLDGLYKATRYGLPLYALVASDTDGHTWPIAMALMSRDTSEMVSKFIEIVLTNLGDGDWRPIVMIDKDARERAAIVALGLEFVLCDFHVQQAWRRATTRFCKPEKRGKVMASLKRLQRARTSKDWDDALAKLKRTGGPGFFAYFTANWLGDDWRSGWSDLLRVLRRDVGLENTNNATESIFKMLSYTYLNRKKAASPDSLVLTIVLGLFVHFKMKFDQFKAGARRTITTSKKRMQHTKANGEATLHKHLESIVEVVPQLFAIGSYHVNTDLGTCSCPYYIYTGKQCKHIVAIALLQGLADDSYPTWLRCISPTIFCDPTVFSDNDEGRCEALGITGPPGRPPTLEPRPRRRRKNQLLSDDIVHEIANDESEKDDEDEREKDDNDDEESSTFNIEQGQEMSIYMGAEDPATSDDDINDNEIRKFVPAPAGSKRPRIPKRHFPEDEPPRPLPARRLAKRKNKKVSE</sequence>
<feature type="region of interest" description="Disordered" evidence="2">
    <location>
        <begin position="615"/>
        <end position="749"/>
    </location>
</feature>
<dbReference type="AlphaFoldDB" id="L8GS73"/>
<dbReference type="InterPro" id="IPR007527">
    <property type="entry name" value="Znf_SWIM"/>
</dbReference>
<dbReference type="PROSITE" id="PS50966">
    <property type="entry name" value="ZF_SWIM"/>
    <property type="match status" value="1"/>
</dbReference>
<dbReference type="GeneID" id="14916478"/>
<feature type="compositionally biased region" description="Acidic residues" evidence="2">
    <location>
        <begin position="652"/>
        <end position="673"/>
    </location>
</feature>
<keyword evidence="5" id="KW-1185">Reference proteome</keyword>
<dbReference type="Pfam" id="PF10551">
    <property type="entry name" value="MULE"/>
    <property type="match status" value="1"/>
</dbReference>
<proteinExistence type="predicted"/>
<dbReference type="InterPro" id="IPR018289">
    <property type="entry name" value="MULE_transposase_dom"/>
</dbReference>
<reference evidence="4 5" key="1">
    <citation type="journal article" date="2013" name="Genome Biol.">
        <title>Genome of Acanthamoeba castellanii highlights extensive lateral gene transfer and early evolution of tyrosine kinase signaling.</title>
        <authorList>
            <person name="Clarke M."/>
            <person name="Lohan A.J."/>
            <person name="Liu B."/>
            <person name="Lagkouvardos I."/>
            <person name="Roy S."/>
            <person name="Zafar N."/>
            <person name="Bertelli C."/>
            <person name="Schilde C."/>
            <person name="Kianianmomeni A."/>
            <person name="Burglin T.R."/>
            <person name="Frech C."/>
            <person name="Turcotte B."/>
            <person name="Kopec K.O."/>
            <person name="Synnott J.M."/>
            <person name="Choo C."/>
            <person name="Paponov I."/>
            <person name="Finkler A."/>
            <person name="Soon Heng Tan C."/>
            <person name="Hutchins A.P."/>
            <person name="Weinmeier T."/>
            <person name="Rattei T."/>
            <person name="Chu J.S."/>
            <person name="Gimenez G."/>
            <person name="Irimia M."/>
            <person name="Rigden D.J."/>
            <person name="Fitzpatrick D.A."/>
            <person name="Lorenzo-Morales J."/>
            <person name="Bateman A."/>
            <person name="Chiu C.H."/>
            <person name="Tang P."/>
            <person name="Hegemann P."/>
            <person name="Fromm H."/>
            <person name="Raoult D."/>
            <person name="Greub G."/>
            <person name="Miranda-Saavedra D."/>
            <person name="Chen N."/>
            <person name="Nash P."/>
            <person name="Ginger M.L."/>
            <person name="Horn M."/>
            <person name="Schaap P."/>
            <person name="Caler L."/>
            <person name="Loftus B."/>
        </authorList>
    </citation>
    <scope>NUCLEOTIDE SEQUENCE [LARGE SCALE GENOMIC DNA]</scope>
    <source>
        <strain evidence="4 5">Neff</strain>
    </source>
</reference>
<dbReference type="RefSeq" id="XP_004337790.1">
    <property type="nucleotide sequence ID" value="XM_004337742.1"/>
</dbReference>
<feature type="domain" description="SWIM-type" evidence="3">
    <location>
        <begin position="550"/>
        <end position="582"/>
    </location>
</feature>
<dbReference type="Proteomes" id="UP000011083">
    <property type="component" value="Unassembled WGS sequence"/>
</dbReference>
<evidence type="ECO:0000313" key="4">
    <source>
        <dbReference type="EMBL" id="ELR15777.1"/>
    </source>
</evidence>
<evidence type="ECO:0000256" key="1">
    <source>
        <dbReference type="PROSITE-ProRule" id="PRU00325"/>
    </source>
</evidence>
<accession>L8GS73</accession>
<name>L8GS73_ACACF</name>
<dbReference type="GO" id="GO:0008270">
    <property type="term" value="F:zinc ion binding"/>
    <property type="evidence" value="ECO:0007669"/>
    <property type="project" value="UniProtKB-KW"/>
</dbReference>
<dbReference type="PANTHER" id="PTHR31569:SF4">
    <property type="entry name" value="SWIM-TYPE DOMAIN-CONTAINING PROTEIN"/>
    <property type="match status" value="1"/>
</dbReference>